<dbReference type="SFLD" id="SFLDG01135">
    <property type="entry name" value="C1.5.6:_HAD__Beta-PGM__Phospha"/>
    <property type="match status" value="1"/>
</dbReference>
<dbReference type="GO" id="GO:0005829">
    <property type="term" value="C:cytosol"/>
    <property type="evidence" value="ECO:0007669"/>
    <property type="project" value="TreeGrafter"/>
</dbReference>
<feature type="binding site" evidence="10">
    <location>
        <position position="16"/>
    </location>
    <ligand>
        <name>Mg(2+)</name>
        <dbReference type="ChEBI" id="CHEBI:18420"/>
    </ligand>
</feature>
<dbReference type="UniPathway" id="UPA00865">
    <property type="reaction ID" value="UER00834"/>
</dbReference>
<evidence type="ECO:0000256" key="7">
    <source>
        <dbReference type="ARBA" id="ARBA00022801"/>
    </source>
</evidence>
<dbReference type="NCBIfam" id="TIGR01449">
    <property type="entry name" value="PGP_bact"/>
    <property type="match status" value="1"/>
</dbReference>
<dbReference type="EMBL" id="SNZH01000012">
    <property type="protein sequence ID" value="TDR40791.1"/>
    <property type="molecule type" value="Genomic_DNA"/>
</dbReference>
<dbReference type="InterPro" id="IPR050155">
    <property type="entry name" value="HAD-like_hydrolase_sf"/>
</dbReference>
<comment type="cofactor">
    <cofactor evidence="2 10">
        <name>Mg(2+)</name>
        <dbReference type="ChEBI" id="CHEBI:18420"/>
    </cofactor>
</comment>
<dbReference type="PRINTS" id="PR00413">
    <property type="entry name" value="HADHALOGNASE"/>
</dbReference>
<evidence type="ECO:0000256" key="1">
    <source>
        <dbReference type="ARBA" id="ARBA00000830"/>
    </source>
</evidence>
<dbReference type="SFLD" id="SFLDG01129">
    <property type="entry name" value="C1.5:_HAD__Beta-PGM__Phosphata"/>
    <property type="match status" value="1"/>
</dbReference>
<evidence type="ECO:0000256" key="5">
    <source>
        <dbReference type="ARBA" id="ARBA00013078"/>
    </source>
</evidence>
<comment type="catalytic activity">
    <reaction evidence="1 10">
        <text>2-phosphoglycolate + H2O = glycolate + phosphate</text>
        <dbReference type="Rhea" id="RHEA:14369"/>
        <dbReference type="ChEBI" id="CHEBI:15377"/>
        <dbReference type="ChEBI" id="CHEBI:29805"/>
        <dbReference type="ChEBI" id="CHEBI:43474"/>
        <dbReference type="ChEBI" id="CHEBI:58033"/>
        <dbReference type="EC" id="3.1.3.18"/>
    </reaction>
</comment>
<dbReference type="InterPro" id="IPR041492">
    <property type="entry name" value="HAD_2"/>
</dbReference>
<keyword evidence="7 10" id="KW-0378">Hydrolase</keyword>
<dbReference type="InterPro" id="IPR023198">
    <property type="entry name" value="PGP-like_dom2"/>
</dbReference>
<dbReference type="GO" id="GO:0046872">
    <property type="term" value="F:metal ion binding"/>
    <property type="evidence" value="ECO:0007669"/>
    <property type="project" value="UniProtKB-KW"/>
</dbReference>
<gene>
    <name evidence="11" type="ORF">DFR29_112105</name>
</gene>
<keyword evidence="8 10" id="KW-0460">Magnesium</keyword>
<sequence>MRLLARELDAVLFDLDGTLVDSAPDLVAAMQRLCRELGQADPDADGVRAVVSKGGRAMLRRGLPGLDDARYDALLPRFLDLYAADIAQLSRPFDGVEALIAAIESRGARWGVVTNKPGWLARPLLQQLGWSQRSAALVSGDCLPLKKPDPAPILHACELAGIAPGRCIYVGDDLRDIQAGRAAGMFTVAAAWGYLDGEDPQDWAADWVAESAEDLRSALELSPA</sequence>
<evidence type="ECO:0000313" key="11">
    <source>
        <dbReference type="EMBL" id="TDR40791.1"/>
    </source>
</evidence>
<reference evidence="11 12" key="1">
    <citation type="submission" date="2019-03" db="EMBL/GenBank/DDBJ databases">
        <title>Genomic Encyclopedia of Type Strains, Phase IV (KMG-IV): sequencing the most valuable type-strain genomes for metagenomic binning, comparative biology and taxonomic classification.</title>
        <authorList>
            <person name="Goeker M."/>
        </authorList>
    </citation>
    <scope>NUCLEOTIDE SEQUENCE [LARGE SCALE GENOMIC DNA]</scope>
    <source>
        <strain evidence="11 12">DSM 21667</strain>
    </source>
</reference>
<dbReference type="HAMAP" id="MF_00495">
    <property type="entry name" value="GPH_hydrolase_bact"/>
    <property type="match status" value="1"/>
</dbReference>
<comment type="pathway">
    <text evidence="3 10">Organic acid metabolism; glycolate biosynthesis; glycolate from 2-phosphoglycolate: step 1/1.</text>
</comment>
<evidence type="ECO:0000256" key="6">
    <source>
        <dbReference type="ARBA" id="ARBA00022723"/>
    </source>
</evidence>
<keyword evidence="9 10" id="KW-0119">Carbohydrate metabolism</keyword>
<dbReference type="InterPro" id="IPR006439">
    <property type="entry name" value="HAD-SF_hydro_IA"/>
</dbReference>
<keyword evidence="6 10" id="KW-0479">Metal-binding</keyword>
<dbReference type="GO" id="GO:0008967">
    <property type="term" value="F:phosphoglycolate phosphatase activity"/>
    <property type="evidence" value="ECO:0007669"/>
    <property type="project" value="UniProtKB-UniRule"/>
</dbReference>
<comment type="function">
    <text evidence="10">Specifically catalyzes the dephosphorylation of 2-phosphoglycolate. Is involved in the dissimilation of the intracellular 2-phosphoglycolate formed during the DNA repair of 3'-phosphoglycolate ends, a major class of DNA lesions induced by oxidative stress.</text>
</comment>
<dbReference type="GO" id="GO:0046295">
    <property type="term" value="P:glycolate biosynthetic process"/>
    <property type="evidence" value="ECO:0007669"/>
    <property type="project" value="UniProtKB-UniRule"/>
</dbReference>
<protein>
    <recommendedName>
        <fullName evidence="5 10">Phosphoglycolate phosphatase</fullName>
        <shortName evidence="10">PGP</shortName>
        <shortName evidence="10">PGPase</shortName>
        <ecNumber evidence="5 10">3.1.3.18</ecNumber>
    </recommendedName>
</protein>
<dbReference type="InterPro" id="IPR023214">
    <property type="entry name" value="HAD_sf"/>
</dbReference>
<organism evidence="11 12">
    <name type="scientific">Tahibacter aquaticus</name>
    <dbReference type="NCBI Taxonomy" id="520092"/>
    <lineage>
        <taxon>Bacteria</taxon>
        <taxon>Pseudomonadati</taxon>
        <taxon>Pseudomonadota</taxon>
        <taxon>Gammaproteobacteria</taxon>
        <taxon>Lysobacterales</taxon>
        <taxon>Rhodanobacteraceae</taxon>
        <taxon>Tahibacter</taxon>
    </lineage>
</organism>
<dbReference type="NCBIfam" id="TIGR01549">
    <property type="entry name" value="HAD-SF-IA-v1"/>
    <property type="match status" value="1"/>
</dbReference>
<comment type="similarity">
    <text evidence="4 10">Belongs to the HAD-like hydrolase superfamily. CbbY/CbbZ/Gph/YieH family.</text>
</comment>
<dbReference type="SUPFAM" id="SSF56784">
    <property type="entry name" value="HAD-like"/>
    <property type="match status" value="1"/>
</dbReference>
<feature type="binding site" evidence="10">
    <location>
        <position position="172"/>
    </location>
    <ligand>
        <name>Mg(2+)</name>
        <dbReference type="ChEBI" id="CHEBI:18420"/>
    </ligand>
</feature>
<evidence type="ECO:0000256" key="2">
    <source>
        <dbReference type="ARBA" id="ARBA00001946"/>
    </source>
</evidence>
<dbReference type="RefSeq" id="WP_133820158.1">
    <property type="nucleotide sequence ID" value="NZ_SNZH01000012.1"/>
</dbReference>
<accession>A0A4R6YRN7</accession>
<dbReference type="EC" id="3.1.3.18" evidence="5 10"/>
<dbReference type="Proteomes" id="UP000295293">
    <property type="component" value="Unassembled WGS sequence"/>
</dbReference>
<comment type="caution">
    <text evidence="11">The sequence shown here is derived from an EMBL/GenBank/DDBJ whole genome shotgun (WGS) entry which is preliminary data.</text>
</comment>
<dbReference type="FunFam" id="3.40.50.1000:FF:000022">
    <property type="entry name" value="Phosphoglycolate phosphatase"/>
    <property type="match status" value="1"/>
</dbReference>
<dbReference type="SFLD" id="SFLDS00003">
    <property type="entry name" value="Haloacid_Dehalogenase"/>
    <property type="match status" value="1"/>
</dbReference>
<feature type="binding site" evidence="10">
    <location>
        <position position="14"/>
    </location>
    <ligand>
        <name>Mg(2+)</name>
        <dbReference type="ChEBI" id="CHEBI:18420"/>
    </ligand>
</feature>
<dbReference type="OrthoDB" id="9776368at2"/>
<dbReference type="AlphaFoldDB" id="A0A4R6YRN7"/>
<name>A0A4R6YRN7_9GAMM</name>
<evidence type="ECO:0000256" key="8">
    <source>
        <dbReference type="ARBA" id="ARBA00022842"/>
    </source>
</evidence>
<dbReference type="GO" id="GO:0006281">
    <property type="term" value="P:DNA repair"/>
    <property type="evidence" value="ECO:0007669"/>
    <property type="project" value="TreeGrafter"/>
</dbReference>
<dbReference type="Gene3D" id="1.10.150.240">
    <property type="entry name" value="Putative phosphatase, domain 2"/>
    <property type="match status" value="1"/>
</dbReference>
<evidence type="ECO:0000256" key="10">
    <source>
        <dbReference type="HAMAP-Rule" id="MF_00495"/>
    </source>
</evidence>
<dbReference type="PANTHER" id="PTHR43434">
    <property type="entry name" value="PHOSPHOGLYCOLATE PHOSPHATASE"/>
    <property type="match status" value="1"/>
</dbReference>
<evidence type="ECO:0000313" key="12">
    <source>
        <dbReference type="Proteomes" id="UP000295293"/>
    </source>
</evidence>
<dbReference type="NCBIfam" id="TIGR01509">
    <property type="entry name" value="HAD-SF-IA-v3"/>
    <property type="match status" value="1"/>
</dbReference>
<dbReference type="Pfam" id="PF13419">
    <property type="entry name" value="HAD_2"/>
    <property type="match status" value="1"/>
</dbReference>
<keyword evidence="12" id="KW-1185">Reference proteome</keyword>
<dbReference type="PANTHER" id="PTHR43434:SF23">
    <property type="entry name" value="PHOSPHOGLYCOLATE PHOSPHATASE"/>
    <property type="match status" value="1"/>
</dbReference>
<proteinExistence type="inferred from homology"/>
<dbReference type="GO" id="GO:0005975">
    <property type="term" value="P:carbohydrate metabolic process"/>
    <property type="evidence" value="ECO:0007669"/>
    <property type="project" value="InterPro"/>
</dbReference>
<dbReference type="InterPro" id="IPR036412">
    <property type="entry name" value="HAD-like_sf"/>
</dbReference>
<evidence type="ECO:0000256" key="9">
    <source>
        <dbReference type="ARBA" id="ARBA00023277"/>
    </source>
</evidence>
<evidence type="ECO:0000256" key="4">
    <source>
        <dbReference type="ARBA" id="ARBA00006171"/>
    </source>
</evidence>
<evidence type="ECO:0000256" key="3">
    <source>
        <dbReference type="ARBA" id="ARBA00004818"/>
    </source>
</evidence>
<feature type="active site" description="Nucleophile" evidence="10">
    <location>
        <position position="14"/>
    </location>
</feature>
<dbReference type="Gene3D" id="3.40.50.1000">
    <property type="entry name" value="HAD superfamily/HAD-like"/>
    <property type="match status" value="1"/>
</dbReference>
<dbReference type="InterPro" id="IPR037512">
    <property type="entry name" value="PGPase_prok"/>
</dbReference>